<organism evidence="2 3">
    <name type="scientific">Rosa chinensis</name>
    <name type="common">China rose</name>
    <dbReference type="NCBI Taxonomy" id="74649"/>
    <lineage>
        <taxon>Eukaryota</taxon>
        <taxon>Viridiplantae</taxon>
        <taxon>Streptophyta</taxon>
        <taxon>Embryophyta</taxon>
        <taxon>Tracheophyta</taxon>
        <taxon>Spermatophyta</taxon>
        <taxon>Magnoliopsida</taxon>
        <taxon>eudicotyledons</taxon>
        <taxon>Gunneridae</taxon>
        <taxon>Pentapetalae</taxon>
        <taxon>rosids</taxon>
        <taxon>fabids</taxon>
        <taxon>Rosales</taxon>
        <taxon>Rosaceae</taxon>
        <taxon>Rosoideae</taxon>
        <taxon>Rosoideae incertae sedis</taxon>
        <taxon>Rosa</taxon>
    </lineage>
</organism>
<keyword evidence="1" id="KW-1133">Transmembrane helix</keyword>
<evidence type="ECO:0000256" key="1">
    <source>
        <dbReference type="SAM" id="Phobius"/>
    </source>
</evidence>
<dbReference type="Gramene" id="PRQ18239">
    <property type="protein sequence ID" value="PRQ18239"/>
    <property type="gene ID" value="RchiOBHm_Chr7g0203781"/>
</dbReference>
<comment type="caution">
    <text evidence="2">The sequence shown here is derived from an EMBL/GenBank/DDBJ whole genome shotgun (WGS) entry which is preliminary data.</text>
</comment>
<feature type="transmembrane region" description="Helical" evidence="1">
    <location>
        <begin position="34"/>
        <end position="61"/>
    </location>
</feature>
<evidence type="ECO:0000313" key="3">
    <source>
        <dbReference type="Proteomes" id="UP000238479"/>
    </source>
</evidence>
<keyword evidence="3" id="KW-1185">Reference proteome</keyword>
<proteinExistence type="predicted"/>
<dbReference type="Proteomes" id="UP000238479">
    <property type="component" value="Chromosome 7"/>
</dbReference>
<name>A0A2P6P8J5_ROSCH</name>
<sequence length="64" mass="6784">MSCPHFLTLLKSLNCGEGMEGGSVTIAAIEGHDLILFLGSWVLGDGAVALVMALGIGAWIWRRQ</sequence>
<gene>
    <name evidence="2" type="ORF">RchiOBHm_Chr7g0203781</name>
</gene>
<accession>A0A2P6P8J5</accession>
<keyword evidence="1" id="KW-0812">Transmembrane</keyword>
<dbReference type="AlphaFoldDB" id="A0A2P6P8J5"/>
<reference evidence="2 3" key="1">
    <citation type="journal article" date="2018" name="Nat. Genet.">
        <title>The Rosa genome provides new insights in the design of modern roses.</title>
        <authorList>
            <person name="Bendahmane M."/>
        </authorList>
    </citation>
    <scope>NUCLEOTIDE SEQUENCE [LARGE SCALE GENOMIC DNA]</scope>
    <source>
        <strain evidence="3">cv. Old Blush</strain>
    </source>
</reference>
<dbReference type="EMBL" id="PDCK01000045">
    <property type="protein sequence ID" value="PRQ18239.1"/>
    <property type="molecule type" value="Genomic_DNA"/>
</dbReference>
<keyword evidence="1" id="KW-0472">Membrane</keyword>
<evidence type="ECO:0000313" key="2">
    <source>
        <dbReference type="EMBL" id="PRQ18239.1"/>
    </source>
</evidence>
<protein>
    <submittedName>
        <fullName evidence="2">Uncharacterized protein</fullName>
    </submittedName>
</protein>